<protein>
    <submittedName>
        <fullName evidence="1">Uncharacterized protein</fullName>
    </submittedName>
</protein>
<keyword evidence="2" id="KW-1185">Reference proteome</keyword>
<sequence length="213" mass="23311">MCSAKTVTFGGVVAYPKAPATGTIEQTKARFNCIGTLRDSLKMVGSNGSKFLTVRLVRSKLRKREESAVAAAATAAATAVATANTAINNNNNNNNNVDCQLSHVQPVDVAVVTNVSGDVGDAPVPLPFLWQYSAKNAAAKNTNGYNSPYRLYSSDQDTLVCSVPIEETAEHRKGLRKNLRGKWRRLVHKKQQQQDAYKIPAELRDQLKQIYVY</sequence>
<name>A0A6G0SYZ6_APHGL</name>
<comment type="caution">
    <text evidence="1">The sequence shown here is derived from an EMBL/GenBank/DDBJ whole genome shotgun (WGS) entry which is preliminary data.</text>
</comment>
<evidence type="ECO:0000313" key="2">
    <source>
        <dbReference type="Proteomes" id="UP000475862"/>
    </source>
</evidence>
<evidence type="ECO:0000313" key="1">
    <source>
        <dbReference type="EMBL" id="KAE9523549.1"/>
    </source>
</evidence>
<reference evidence="1 2" key="1">
    <citation type="submission" date="2019-08" db="EMBL/GenBank/DDBJ databases">
        <title>The genome of the soybean aphid Biotype 1, its phylome, world population structure and adaptation to the North American continent.</title>
        <authorList>
            <person name="Giordano R."/>
            <person name="Donthu R.K."/>
            <person name="Hernandez A.G."/>
            <person name="Wright C.L."/>
            <person name="Zimin A.V."/>
        </authorList>
    </citation>
    <scope>NUCLEOTIDE SEQUENCE [LARGE SCALE GENOMIC DNA]</scope>
    <source>
        <tissue evidence="1">Whole aphids</tissue>
    </source>
</reference>
<accession>A0A6G0SYZ6</accession>
<organism evidence="1 2">
    <name type="scientific">Aphis glycines</name>
    <name type="common">Soybean aphid</name>
    <dbReference type="NCBI Taxonomy" id="307491"/>
    <lineage>
        <taxon>Eukaryota</taxon>
        <taxon>Metazoa</taxon>
        <taxon>Ecdysozoa</taxon>
        <taxon>Arthropoda</taxon>
        <taxon>Hexapoda</taxon>
        <taxon>Insecta</taxon>
        <taxon>Pterygota</taxon>
        <taxon>Neoptera</taxon>
        <taxon>Paraneoptera</taxon>
        <taxon>Hemiptera</taxon>
        <taxon>Sternorrhyncha</taxon>
        <taxon>Aphidomorpha</taxon>
        <taxon>Aphidoidea</taxon>
        <taxon>Aphididae</taxon>
        <taxon>Aphidini</taxon>
        <taxon>Aphis</taxon>
        <taxon>Aphis</taxon>
    </lineage>
</organism>
<dbReference type="EMBL" id="VYZN01000079">
    <property type="protein sequence ID" value="KAE9523549.1"/>
    <property type="molecule type" value="Genomic_DNA"/>
</dbReference>
<proteinExistence type="predicted"/>
<dbReference type="AlphaFoldDB" id="A0A6G0SYZ6"/>
<dbReference type="OrthoDB" id="6621161at2759"/>
<gene>
    <name evidence="1" type="ORF">AGLY_016101</name>
</gene>
<dbReference type="Proteomes" id="UP000475862">
    <property type="component" value="Unassembled WGS sequence"/>
</dbReference>